<dbReference type="CDD" id="cd03445">
    <property type="entry name" value="Thioesterase_II_repeat2"/>
    <property type="match status" value="1"/>
</dbReference>
<dbReference type="InterPro" id="IPR042171">
    <property type="entry name" value="Acyl-CoA_hotdog"/>
</dbReference>
<keyword evidence="4" id="KW-0443">Lipid metabolism</keyword>
<dbReference type="InterPro" id="IPR049449">
    <property type="entry name" value="TesB_ACOT8-like_N"/>
</dbReference>
<evidence type="ECO:0000256" key="1">
    <source>
        <dbReference type="ARBA" id="ARBA00006538"/>
    </source>
</evidence>
<reference evidence="7" key="1">
    <citation type="submission" date="2020-05" db="EMBL/GenBank/DDBJ databases">
        <authorList>
            <person name="Chiriac C."/>
            <person name="Salcher M."/>
            <person name="Ghai R."/>
            <person name="Kavagutti S V."/>
        </authorList>
    </citation>
    <scope>NUCLEOTIDE SEQUENCE</scope>
</reference>
<dbReference type="InterPro" id="IPR003703">
    <property type="entry name" value="Acyl_CoA_thio"/>
</dbReference>
<dbReference type="PANTHER" id="PTHR11066:SF34">
    <property type="entry name" value="ACYL-COENZYME A THIOESTERASE 8"/>
    <property type="match status" value="1"/>
</dbReference>
<comment type="subunit">
    <text evidence="2">Homotetramer.</text>
</comment>
<dbReference type="InterPro" id="IPR029069">
    <property type="entry name" value="HotDog_dom_sf"/>
</dbReference>
<dbReference type="CDD" id="cd03444">
    <property type="entry name" value="Thioesterase_II_repeat1"/>
    <property type="match status" value="1"/>
</dbReference>
<dbReference type="SUPFAM" id="SSF54637">
    <property type="entry name" value="Thioesterase/thiol ester dehydrase-isomerase"/>
    <property type="match status" value="2"/>
</dbReference>
<keyword evidence="3" id="KW-0378">Hydrolase</keyword>
<evidence type="ECO:0000259" key="6">
    <source>
        <dbReference type="Pfam" id="PF13622"/>
    </source>
</evidence>
<dbReference type="Pfam" id="PF02551">
    <property type="entry name" value="Acyl_CoA_thio"/>
    <property type="match status" value="1"/>
</dbReference>
<feature type="domain" description="Acyl-CoA thioesterase-like N-terminal HotDog" evidence="6">
    <location>
        <begin position="42"/>
        <end position="117"/>
    </location>
</feature>
<evidence type="ECO:0000256" key="4">
    <source>
        <dbReference type="ARBA" id="ARBA00023098"/>
    </source>
</evidence>
<evidence type="ECO:0000313" key="7">
    <source>
        <dbReference type="EMBL" id="CAB4554531.1"/>
    </source>
</evidence>
<comment type="similarity">
    <text evidence="1">Belongs to the C/M/P thioester hydrolase family.</text>
</comment>
<dbReference type="Gene3D" id="2.40.160.210">
    <property type="entry name" value="Acyl-CoA thioesterase, double hotdog domain"/>
    <property type="match status" value="1"/>
</dbReference>
<dbReference type="GO" id="GO:0006637">
    <property type="term" value="P:acyl-CoA metabolic process"/>
    <property type="evidence" value="ECO:0007669"/>
    <property type="project" value="InterPro"/>
</dbReference>
<dbReference type="GO" id="GO:0009062">
    <property type="term" value="P:fatty acid catabolic process"/>
    <property type="evidence" value="ECO:0007669"/>
    <property type="project" value="TreeGrafter"/>
</dbReference>
<dbReference type="AlphaFoldDB" id="A0A6J6CSS8"/>
<evidence type="ECO:0000256" key="3">
    <source>
        <dbReference type="ARBA" id="ARBA00022801"/>
    </source>
</evidence>
<accession>A0A6J6CSS8</accession>
<evidence type="ECO:0000256" key="2">
    <source>
        <dbReference type="ARBA" id="ARBA00011881"/>
    </source>
</evidence>
<sequence length="298" mass="33172">MHESVKLMLDALTLIPTPDGVGAAKNQLSADRFTAPSLLMPRGRVYGGQVMAQALLAACNTVEADRPIHSLHGYFLRPGDDTQSIGFAIDRIHDGRSFSTRRTQAYQNDVPIFSMISSHQDRDGGLEHHAPMPANIPSPYELPSAIEVLSALDHPMAEYWAHFRPFDIRHVEGGIYDMVRGDRVAHQAVWMRTHTDLPDDPNVHRAAIAWASDYTILEPIFRRHGIAWADPDLKAASLDHAMWFHRDARADEWMLYVLESPSAQGGRGLGLGRIYSQDGRLLVSVAQEGMIRASPQNL</sequence>
<gene>
    <name evidence="7" type="ORF">UFOPK1591_00282</name>
</gene>
<protein>
    <submittedName>
        <fullName evidence="7">Unannotated protein</fullName>
    </submittedName>
</protein>
<name>A0A6J6CSS8_9ZZZZ</name>
<dbReference type="GO" id="GO:0047617">
    <property type="term" value="F:fatty acyl-CoA hydrolase activity"/>
    <property type="evidence" value="ECO:0007669"/>
    <property type="project" value="InterPro"/>
</dbReference>
<proteinExistence type="inferred from homology"/>
<dbReference type="FunFam" id="2.40.160.210:FF:000001">
    <property type="entry name" value="Acyl-CoA thioesterase II"/>
    <property type="match status" value="1"/>
</dbReference>
<feature type="domain" description="Acyl-CoA thioesterase 2 C-terminal" evidence="5">
    <location>
        <begin position="178"/>
        <end position="290"/>
    </location>
</feature>
<dbReference type="Pfam" id="PF13622">
    <property type="entry name" value="4HBT_3"/>
    <property type="match status" value="1"/>
</dbReference>
<dbReference type="InterPro" id="IPR025652">
    <property type="entry name" value="TesB_C"/>
</dbReference>
<evidence type="ECO:0000259" key="5">
    <source>
        <dbReference type="Pfam" id="PF02551"/>
    </source>
</evidence>
<dbReference type="PANTHER" id="PTHR11066">
    <property type="entry name" value="ACYL-COA THIOESTERASE"/>
    <property type="match status" value="1"/>
</dbReference>
<dbReference type="EMBL" id="CAEZTD010000013">
    <property type="protein sequence ID" value="CAB4554531.1"/>
    <property type="molecule type" value="Genomic_DNA"/>
</dbReference>
<organism evidence="7">
    <name type="scientific">freshwater metagenome</name>
    <dbReference type="NCBI Taxonomy" id="449393"/>
    <lineage>
        <taxon>unclassified sequences</taxon>
        <taxon>metagenomes</taxon>
        <taxon>ecological metagenomes</taxon>
    </lineage>
</organism>